<proteinExistence type="predicted"/>
<name>A0A837C689_9BRAD</name>
<evidence type="ECO:0000313" key="1">
    <source>
        <dbReference type="EMBL" id="KGJ64525.1"/>
    </source>
</evidence>
<accession>A0A837C689</accession>
<sequence>MHDTDRRHARMNSRTPAAINLCGYRFRSRQDREDNMRSLLLVASALLAFGATMTFEATDANAVVCARGVYRAGCAGPNAAVVVRKPVPVVRCTRVLVNGVYVKRCV</sequence>
<organism evidence="1 2">
    <name type="scientific">Bradyrhizobium diazoefficiens SEMIA 5080</name>
    <dbReference type="NCBI Taxonomy" id="754504"/>
    <lineage>
        <taxon>Bacteria</taxon>
        <taxon>Pseudomonadati</taxon>
        <taxon>Pseudomonadota</taxon>
        <taxon>Alphaproteobacteria</taxon>
        <taxon>Hyphomicrobiales</taxon>
        <taxon>Nitrobacteraceae</taxon>
        <taxon>Bradyrhizobium</taxon>
    </lineage>
</organism>
<gene>
    <name evidence="1" type="ORF">BJA5080_08302</name>
</gene>
<dbReference type="AlphaFoldDB" id="A0A837C689"/>
<evidence type="ECO:0000313" key="2">
    <source>
        <dbReference type="Proteomes" id="UP000024900"/>
    </source>
</evidence>
<dbReference type="EMBL" id="ADOU02000007">
    <property type="protein sequence ID" value="KGJ64525.1"/>
    <property type="molecule type" value="Genomic_DNA"/>
</dbReference>
<dbReference type="Proteomes" id="UP000024900">
    <property type="component" value="Unassembled WGS sequence"/>
</dbReference>
<reference evidence="1 2" key="1">
    <citation type="journal article" date="2014" name="BMC Genomics">
        <title>Comparative genomics of Bradyrhizobium japonicum CPAC 15 and Bradyrhizobium diazoefficiens CPAC 7: elite model strains for understanding symbiotic performance with soybean.</title>
        <authorList>
            <person name="Siqueira A.F."/>
            <person name="Ormeno-Orrillo E."/>
            <person name="Souza R.C."/>
            <person name="Rodrigues E.P."/>
            <person name="Almeida L.G."/>
            <person name="Barcellos F.G."/>
            <person name="Batista J.S."/>
            <person name="Nakatami A.S."/>
            <person name="Martinez-Romero E."/>
            <person name="Vasconcelos A.T."/>
            <person name="Hungria M."/>
        </authorList>
    </citation>
    <scope>NUCLEOTIDE SEQUENCE [LARGE SCALE GENOMIC DNA]</scope>
    <source>
        <strain evidence="1 2">SEMIA 5080</strain>
    </source>
</reference>
<protein>
    <submittedName>
        <fullName evidence="1">Uncharacterized protein</fullName>
    </submittedName>
</protein>
<comment type="caution">
    <text evidence="1">The sequence shown here is derived from an EMBL/GenBank/DDBJ whole genome shotgun (WGS) entry which is preliminary data.</text>
</comment>